<name>A0A7Z0BRR1_9GAMM</name>
<dbReference type="FunFam" id="1.20.1280.70:FF:000001">
    <property type="entry name" value="Exodeoxyribonuclease I"/>
    <property type="match status" value="1"/>
</dbReference>
<evidence type="ECO:0000256" key="7">
    <source>
        <dbReference type="ARBA" id="ARBA00022801"/>
    </source>
</evidence>
<protein>
    <recommendedName>
        <fullName evidence="3 13">Exodeoxyribonuclease I</fullName>
        <ecNumber evidence="2 13">3.1.11.1</ecNumber>
    </recommendedName>
</protein>
<evidence type="ECO:0000313" key="19">
    <source>
        <dbReference type="Proteomes" id="UP000578688"/>
    </source>
</evidence>
<keyword evidence="4 13" id="KW-0540">Nuclease</keyword>
<keyword evidence="10" id="KW-0238">DNA-binding</keyword>
<evidence type="ECO:0000256" key="2">
    <source>
        <dbReference type="ARBA" id="ARBA00012108"/>
    </source>
</evidence>
<keyword evidence="11 13" id="KW-0234">DNA repair</keyword>
<comment type="catalytic activity">
    <reaction evidence="1 13">
        <text>Exonucleolytic cleavage in the 3'- to 5'-direction to yield nucleoside 5'-phosphates.</text>
        <dbReference type="EC" id="3.1.11.1"/>
    </reaction>
</comment>
<dbReference type="AlphaFoldDB" id="A0A7Z0BRR1"/>
<evidence type="ECO:0000259" key="17">
    <source>
        <dbReference type="PROSITE" id="PS51785"/>
    </source>
</evidence>
<feature type="binding site" evidence="14">
    <location>
        <position position="158"/>
    </location>
    <ligand>
        <name>substrate</name>
    </ligand>
</feature>
<comment type="cofactor">
    <cofactor evidence="15">
        <name>Mg(2+)</name>
        <dbReference type="ChEBI" id="CHEBI:18420"/>
    </cofactor>
    <text evidence="15">Binds 2 Mg(2+) ions per monomer.</text>
</comment>
<dbReference type="InterPro" id="IPR013620">
    <property type="entry name" value="Exonuc_1_SH3"/>
</dbReference>
<feature type="binding site" evidence="15">
    <location>
        <position position="9"/>
    </location>
    <ligand>
        <name>Mg(2+)</name>
        <dbReference type="ChEBI" id="CHEBI:18420"/>
        <label>1</label>
    </ligand>
</feature>
<dbReference type="NCBIfam" id="NF008746">
    <property type="entry name" value="PRK11779.1"/>
    <property type="match status" value="1"/>
</dbReference>
<dbReference type="Gene3D" id="1.20.1280.70">
    <property type="entry name" value="Exonuclease ExoI, domain 3"/>
    <property type="match status" value="1"/>
</dbReference>
<evidence type="ECO:0000256" key="3">
    <source>
        <dbReference type="ARBA" id="ARBA00019900"/>
    </source>
</evidence>
<sequence length="476" mass="54852">MPSSLFWYDYETTGIDPRRDRPLQVAGIRTDEQLNEIEAPLNLYCQPSDDILPHPAACMITGIGPERLASEGLGEAEFMTRMHAELARPGTCGVGYNSLRFDDEVTRYSLYRNFFDPYAREWQGGNSRWDLIDMVRTAYALRPEGIEWPQGEKGVSLKLEQLTAANGIEHGQAHDALSDVRATIALARLVRERQPKLYDYLYGLRGKQRVLDQVRLLQPMVHVSGRFAGARHYLGIVLPLAWHPRNRNALIVCDLHLDTTPLLDEEGETLRRRLYTRREQLAEGELPVPLKLIHINRCPVVAPLSVLRPEDCQRLQLDKADYQARAQRLIDSQPEWQDKLPQVYEEESFAAVSDPEQQLYDGFIGDRDRRLCEQVRTCDPQQLGEQGWPFDDHRLPELLFRYRARNFPATLNGEEQKRWEDFCRQRLTHAEWGAPNTLASFETDLAQYLTGATDAQRVILEAWGAHARHLRQRYAL</sequence>
<evidence type="ECO:0000256" key="15">
    <source>
        <dbReference type="PIRSR" id="PIRSR000977-2"/>
    </source>
</evidence>
<evidence type="ECO:0000256" key="4">
    <source>
        <dbReference type="ARBA" id="ARBA00022722"/>
    </source>
</evidence>
<evidence type="ECO:0000256" key="14">
    <source>
        <dbReference type="PIRSR" id="PIRSR000977-1"/>
    </source>
</evidence>
<gene>
    <name evidence="18" type="ORF">FHR27_003061</name>
</gene>
<reference evidence="18 19" key="1">
    <citation type="submission" date="2020-07" db="EMBL/GenBank/DDBJ databases">
        <title>Genomic analyses of the natural microbiome of Caenorhabditis elegans.</title>
        <authorList>
            <person name="Samuel B."/>
        </authorList>
    </citation>
    <scope>NUCLEOTIDE SEQUENCE [LARGE SCALE GENOMIC DNA]</scope>
    <source>
        <strain evidence="18 19">BIGb0408</strain>
    </source>
</reference>
<dbReference type="InterPro" id="IPR023607">
    <property type="entry name" value="Exodeoxyribonuclease_I"/>
</dbReference>
<dbReference type="Pfam" id="PF00929">
    <property type="entry name" value="RNase_T"/>
    <property type="match status" value="1"/>
</dbReference>
<dbReference type="RefSeq" id="WP_264650070.1">
    <property type="nucleotide sequence ID" value="NZ_JACBYV010000001.1"/>
</dbReference>
<evidence type="ECO:0000256" key="13">
    <source>
        <dbReference type="PIRNR" id="PIRNR000977"/>
    </source>
</evidence>
<accession>A0A7Z0BRR1</accession>
<feature type="binding site" evidence="15">
    <location>
        <position position="11"/>
    </location>
    <ligand>
        <name>Mg(2+)</name>
        <dbReference type="ChEBI" id="CHEBI:18420"/>
        <label>2</label>
    </ligand>
</feature>
<dbReference type="InterPro" id="IPR038649">
    <property type="entry name" value="EXOI_SH3_sf"/>
</dbReference>
<dbReference type="PANTHER" id="PTHR11046:SF11">
    <property type="entry name" value="EXODEOXYRIBONUCLEASE I"/>
    <property type="match status" value="1"/>
</dbReference>
<evidence type="ECO:0000256" key="6">
    <source>
        <dbReference type="ARBA" id="ARBA00022763"/>
    </source>
</evidence>
<comment type="subunit">
    <text evidence="12">Monomer. Interacts with ssb (via C-terminus); this interaction stimulates the exonuclease activity by recruiting the enzyme to its substrate.</text>
</comment>
<dbReference type="GO" id="GO:0000175">
    <property type="term" value="F:3'-5'-RNA exonuclease activity"/>
    <property type="evidence" value="ECO:0007669"/>
    <property type="project" value="InterPro"/>
</dbReference>
<dbReference type="Pfam" id="PF08411">
    <property type="entry name" value="ExoI_SH3"/>
    <property type="match status" value="1"/>
</dbReference>
<dbReference type="PANTHER" id="PTHR11046">
    <property type="entry name" value="OLIGORIBONUCLEASE, MITOCHONDRIAL"/>
    <property type="match status" value="1"/>
</dbReference>
<evidence type="ECO:0000313" key="18">
    <source>
        <dbReference type="EMBL" id="NYH74451.1"/>
    </source>
</evidence>
<dbReference type="InterPro" id="IPR013520">
    <property type="entry name" value="Ribonucl_H"/>
</dbReference>
<feature type="binding site" evidence="14">
    <location>
        <position position="11"/>
    </location>
    <ligand>
        <name>substrate</name>
    </ligand>
</feature>
<dbReference type="GO" id="GO:0008310">
    <property type="term" value="F:single-stranded DNA 3'-5' DNA exonuclease activity"/>
    <property type="evidence" value="ECO:0007669"/>
    <property type="project" value="UniProtKB-EC"/>
</dbReference>
<dbReference type="FunFam" id="3.30.420.10:FF:000033">
    <property type="entry name" value="Exodeoxyribonuclease I"/>
    <property type="match status" value="1"/>
</dbReference>
<dbReference type="Gene3D" id="3.30.420.10">
    <property type="entry name" value="Ribonuclease H-like superfamily/Ribonuclease H"/>
    <property type="match status" value="1"/>
</dbReference>
<organism evidence="18 19">
    <name type="scientific">Phytopseudomonas flavescens</name>
    <dbReference type="NCBI Taxonomy" id="29435"/>
    <lineage>
        <taxon>Bacteria</taxon>
        <taxon>Pseudomonadati</taxon>
        <taxon>Pseudomonadota</taxon>
        <taxon>Gammaproteobacteria</taxon>
        <taxon>Pseudomonadales</taxon>
        <taxon>Pseudomonadaceae</taxon>
        <taxon>Phytopseudomonas</taxon>
    </lineage>
</organism>
<dbReference type="InterPro" id="IPR036397">
    <property type="entry name" value="RNaseH_sf"/>
</dbReference>
<evidence type="ECO:0000256" key="1">
    <source>
        <dbReference type="ARBA" id="ARBA00000563"/>
    </source>
</evidence>
<evidence type="ECO:0000256" key="10">
    <source>
        <dbReference type="ARBA" id="ARBA00023125"/>
    </source>
</evidence>
<dbReference type="Gene3D" id="3.30.1520.20">
    <property type="entry name" value="Exonuclease ExoI, domain 2"/>
    <property type="match status" value="1"/>
</dbReference>
<dbReference type="InterPro" id="IPR022894">
    <property type="entry name" value="Oligoribonuclease"/>
</dbReference>
<dbReference type="EC" id="3.1.11.1" evidence="2 13"/>
<keyword evidence="19" id="KW-1185">Reference proteome</keyword>
<keyword evidence="8 13" id="KW-0269">Exonuclease</keyword>
<evidence type="ECO:0000259" key="16">
    <source>
        <dbReference type="PROSITE" id="PS51784"/>
    </source>
</evidence>
<evidence type="ECO:0000256" key="11">
    <source>
        <dbReference type="ARBA" id="ARBA00023204"/>
    </source>
</evidence>
<dbReference type="SMART" id="SM00479">
    <property type="entry name" value="EXOIII"/>
    <property type="match status" value="1"/>
</dbReference>
<dbReference type="GO" id="GO:0046872">
    <property type="term" value="F:metal ion binding"/>
    <property type="evidence" value="ECO:0007669"/>
    <property type="project" value="UniProtKB-KW"/>
</dbReference>
<dbReference type="Proteomes" id="UP000578688">
    <property type="component" value="Unassembled WGS sequence"/>
</dbReference>
<dbReference type="Pfam" id="PF26016">
    <property type="entry name" value="ExoI_C"/>
    <property type="match status" value="1"/>
</dbReference>
<evidence type="ECO:0000256" key="8">
    <source>
        <dbReference type="ARBA" id="ARBA00022839"/>
    </source>
</evidence>
<keyword evidence="5 15" id="KW-0479">Metal-binding</keyword>
<dbReference type="GO" id="GO:0006281">
    <property type="term" value="P:DNA repair"/>
    <property type="evidence" value="ECO:0007669"/>
    <property type="project" value="UniProtKB-KW"/>
</dbReference>
<comment type="caution">
    <text evidence="18">The sequence shown here is derived from an EMBL/GenBank/DDBJ whole genome shotgun (WGS) entry which is preliminary data.</text>
</comment>
<feature type="binding site" evidence="15">
    <location>
        <position position="179"/>
    </location>
    <ligand>
        <name>Mg(2+)</name>
        <dbReference type="ChEBI" id="CHEBI:18420"/>
        <label>2</label>
    </ligand>
</feature>
<dbReference type="CDD" id="cd06138">
    <property type="entry name" value="ExoI_N"/>
    <property type="match status" value="1"/>
</dbReference>
<keyword evidence="9 15" id="KW-0460">Magnesium</keyword>
<keyword evidence="6 13" id="KW-0227">DNA damage</keyword>
<evidence type="ECO:0000256" key="9">
    <source>
        <dbReference type="ARBA" id="ARBA00022842"/>
    </source>
</evidence>
<dbReference type="PROSITE" id="PS51784">
    <property type="entry name" value="EXOI_SH3"/>
    <property type="match status" value="1"/>
</dbReference>
<feature type="domain" description="ExoI SH3-like" evidence="16">
    <location>
        <begin position="195"/>
        <end position="348"/>
    </location>
</feature>
<keyword evidence="7 13" id="KW-0378">Hydrolase</keyword>
<dbReference type="Gene3D" id="1.10.287.1240">
    <property type="match status" value="1"/>
</dbReference>
<dbReference type="PROSITE" id="PS51785">
    <property type="entry name" value="EXOI_C"/>
    <property type="match status" value="1"/>
</dbReference>
<dbReference type="FunFam" id="3.30.1520.20:FF:000001">
    <property type="entry name" value="Exodeoxyribonuclease I"/>
    <property type="match status" value="1"/>
</dbReference>
<evidence type="ECO:0000256" key="5">
    <source>
        <dbReference type="ARBA" id="ARBA00022723"/>
    </source>
</evidence>
<feature type="domain" description="ExoI C-terminal" evidence="17">
    <location>
        <begin position="351"/>
        <end position="471"/>
    </location>
</feature>
<dbReference type="EMBL" id="JACBYV010000001">
    <property type="protein sequence ID" value="NYH74451.1"/>
    <property type="molecule type" value="Genomic_DNA"/>
</dbReference>
<dbReference type="PIRSF" id="PIRSF000977">
    <property type="entry name" value="Exodeoxyribonuclease_I"/>
    <property type="match status" value="1"/>
</dbReference>
<evidence type="ECO:0000256" key="12">
    <source>
        <dbReference type="ARBA" id="ARBA00046792"/>
    </source>
</evidence>
<dbReference type="InterPro" id="IPR012337">
    <property type="entry name" value="RNaseH-like_sf"/>
</dbReference>
<dbReference type="InterPro" id="IPR058561">
    <property type="entry name" value="Exonuc_1_C"/>
</dbReference>
<dbReference type="SUPFAM" id="SSF53098">
    <property type="entry name" value="Ribonuclease H-like"/>
    <property type="match status" value="1"/>
</dbReference>
<dbReference type="InterPro" id="IPR034747">
    <property type="entry name" value="EXOI_SH3"/>
</dbReference>
<dbReference type="GO" id="GO:0003677">
    <property type="term" value="F:DNA binding"/>
    <property type="evidence" value="ECO:0007669"/>
    <property type="project" value="UniProtKB-KW"/>
</dbReference>
<proteinExistence type="predicted"/>